<dbReference type="EMBL" id="PKPP01007170">
    <property type="protein sequence ID" value="PWA54154.1"/>
    <property type="molecule type" value="Genomic_DNA"/>
</dbReference>
<reference evidence="1 2" key="1">
    <citation type="journal article" date="2018" name="Mol. Plant">
        <title>The genome of Artemisia annua provides insight into the evolution of Asteraceae family and artemisinin biosynthesis.</title>
        <authorList>
            <person name="Shen Q."/>
            <person name="Zhang L."/>
            <person name="Liao Z."/>
            <person name="Wang S."/>
            <person name="Yan T."/>
            <person name="Shi P."/>
            <person name="Liu M."/>
            <person name="Fu X."/>
            <person name="Pan Q."/>
            <person name="Wang Y."/>
            <person name="Lv Z."/>
            <person name="Lu X."/>
            <person name="Zhang F."/>
            <person name="Jiang W."/>
            <person name="Ma Y."/>
            <person name="Chen M."/>
            <person name="Hao X."/>
            <person name="Li L."/>
            <person name="Tang Y."/>
            <person name="Lv G."/>
            <person name="Zhou Y."/>
            <person name="Sun X."/>
            <person name="Brodelius P.E."/>
            <person name="Rose J.K.C."/>
            <person name="Tang K."/>
        </authorList>
    </citation>
    <scope>NUCLEOTIDE SEQUENCE [LARGE SCALE GENOMIC DNA]</scope>
    <source>
        <strain evidence="2">cv. Huhao1</strain>
        <tissue evidence="1">Leaf</tissue>
    </source>
</reference>
<comment type="caution">
    <text evidence="1">The sequence shown here is derived from an EMBL/GenBank/DDBJ whole genome shotgun (WGS) entry which is preliminary data.</text>
</comment>
<organism evidence="1 2">
    <name type="scientific">Artemisia annua</name>
    <name type="common">Sweet wormwood</name>
    <dbReference type="NCBI Taxonomy" id="35608"/>
    <lineage>
        <taxon>Eukaryota</taxon>
        <taxon>Viridiplantae</taxon>
        <taxon>Streptophyta</taxon>
        <taxon>Embryophyta</taxon>
        <taxon>Tracheophyta</taxon>
        <taxon>Spermatophyta</taxon>
        <taxon>Magnoliopsida</taxon>
        <taxon>eudicotyledons</taxon>
        <taxon>Gunneridae</taxon>
        <taxon>Pentapetalae</taxon>
        <taxon>asterids</taxon>
        <taxon>campanulids</taxon>
        <taxon>Asterales</taxon>
        <taxon>Asteraceae</taxon>
        <taxon>Asteroideae</taxon>
        <taxon>Anthemideae</taxon>
        <taxon>Artemisiinae</taxon>
        <taxon>Artemisia</taxon>
    </lineage>
</organism>
<protein>
    <submittedName>
        <fullName evidence="1">Uncharacterized protein</fullName>
    </submittedName>
</protein>
<evidence type="ECO:0000313" key="1">
    <source>
        <dbReference type="EMBL" id="PWA54154.1"/>
    </source>
</evidence>
<evidence type="ECO:0000313" key="2">
    <source>
        <dbReference type="Proteomes" id="UP000245207"/>
    </source>
</evidence>
<gene>
    <name evidence="1" type="ORF">CTI12_AA436180</name>
</gene>
<name>A0A2U1LYX1_ARTAN</name>
<dbReference type="STRING" id="35608.A0A2U1LYX1"/>
<dbReference type="Proteomes" id="UP000245207">
    <property type="component" value="Unassembled WGS sequence"/>
</dbReference>
<accession>A0A2U1LYX1</accession>
<dbReference type="AlphaFoldDB" id="A0A2U1LYX1"/>
<dbReference type="OrthoDB" id="1697570at2759"/>
<proteinExistence type="predicted"/>
<sequence length="72" mass="8016">MLNVSDPFDTLLWLSASTPVSALTEPEMVIRRESKVVNVTSFMVRVDLQKHIDFSPTSPFGGGQPGRVKRKN</sequence>
<keyword evidence="2" id="KW-1185">Reference proteome</keyword>